<comment type="subcellular location">
    <subcellularLocation>
        <location evidence="1">Membrane</location>
        <topology evidence="1">Single-pass membrane protein</topology>
    </subcellularLocation>
</comment>
<protein>
    <recommendedName>
        <fullName evidence="6">V-type proton ATPase subunit S1/VOA1 transmembrane domain-containing protein</fullName>
    </recommendedName>
</protein>
<evidence type="ECO:0000256" key="5">
    <source>
        <dbReference type="SAM" id="Phobius"/>
    </source>
</evidence>
<evidence type="ECO:0000313" key="8">
    <source>
        <dbReference type="Proteomes" id="UP001515480"/>
    </source>
</evidence>
<proteinExistence type="predicted"/>
<dbReference type="GO" id="GO:0016020">
    <property type="term" value="C:membrane"/>
    <property type="evidence" value="ECO:0007669"/>
    <property type="project" value="UniProtKB-SubCell"/>
</dbReference>
<dbReference type="AlphaFoldDB" id="A0AB34JTP4"/>
<keyword evidence="4 5" id="KW-0472">Membrane</keyword>
<evidence type="ECO:0000256" key="4">
    <source>
        <dbReference type="ARBA" id="ARBA00023136"/>
    </source>
</evidence>
<sequence length="275" mass="29252">MAAQLGPLLTSLAATALVPDFSPAFLWSPRPIGVGRGAEHLHETPSYDLERAVAAIAGRGKHPLIQAADREAPELQLIFLAPELTTEAVRAHGGSLKNLENLMKTSASSLSIPFTTHSAEAPRLFDGAHRVEAGEADAYFRKYSASLHDSVPNTVVVELKAASGASVSEALRAHDELIGRVSSIVEQATGGQYTGLLASMASMQTLASNAVAPGPHGRLLAKSGKDGFGFLHMTPTLLTAYLICFLLFVIFLNGFCCLFSLQTPRSFPKTKKDDE</sequence>
<organism evidence="7 8">
    <name type="scientific">Prymnesium parvum</name>
    <name type="common">Toxic golden alga</name>
    <dbReference type="NCBI Taxonomy" id="97485"/>
    <lineage>
        <taxon>Eukaryota</taxon>
        <taxon>Haptista</taxon>
        <taxon>Haptophyta</taxon>
        <taxon>Prymnesiophyceae</taxon>
        <taxon>Prymnesiales</taxon>
        <taxon>Prymnesiaceae</taxon>
        <taxon>Prymnesium</taxon>
    </lineage>
</organism>
<name>A0AB34JTP4_PRYPA</name>
<feature type="domain" description="V-type proton ATPase subunit S1/VOA1 transmembrane" evidence="6">
    <location>
        <begin position="233"/>
        <end position="268"/>
    </location>
</feature>
<dbReference type="InterPro" id="IPR046756">
    <property type="entry name" value="VAS1/VOA1_TM"/>
</dbReference>
<dbReference type="Pfam" id="PF20520">
    <property type="entry name" value="Ac45-VOA1_TM"/>
    <property type="match status" value="1"/>
</dbReference>
<gene>
    <name evidence="7" type="ORF">AB1Y20_020438</name>
</gene>
<evidence type="ECO:0000256" key="2">
    <source>
        <dbReference type="ARBA" id="ARBA00022692"/>
    </source>
</evidence>
<evidence type="ECO:0000256" key="3">
    <source>
        <dbReference type="ARBA" id="ARBA00022989"/>
    </source>
</evidence>
<evidence type="ECO:0000259" key="6">
    <source>
        <dbReference type="Pfam" id="PF20520"/>
    </source>
</evidence>
<keyword evidence="2 5" id="KW-0812">Transmembrane</keyword>
<dbReference type="EMBL" id="JBGBPQ010000004">
    <property type="protein sequence ID" value="KAL1525584.1"/>
    <property type="molecule type" value="Genomic_DNA"/>
</dbReference>
<keyword evidence="8" id="KW-1185">Reference proteome</keyword>
<accession>A0AB34JTP4</accession>
<keyword evidence="3 5" id="KW-1133">Transmembrane helix</keyword>
<evidence type="ECO:0000256" key="1">
    <source>
        <dbReference type="ARBA" id="ARBA00004167"/>
    </source>
</evidence>
<feature type="transmembrane region" description="Helical" evidence="5">
    <location>
        <begin position="238"/>
        <end position="261"/>
    </location>
</feature>
<evidence type="ECO:0000313" key="7">
    <source>
        <dbReference type="EMBL" id="KAL1525584.1"/>
    </source>
</evidence>
<comment type="caution">
    <text evidence="7">The sequence shown here is derived from an EMBL/GenBank/DDBJ whole genome shotgun (WGS) entry which is preliminary data.</text>
</comment>
<dbReference type="Proteomes" id="UP001515480">
    <property type="component" value="Unassembled WGS sequence"/>
</dbReference>
<reference evidence="7 8" key="1">
    <citation type="journal article" date="2024" name="Science">
        <title>Giant polyketide synthase enzymes in the biosynthesis of giant marine polyether toxins.</title>
        <authorList>
            <person name="Fallon T.R."/>
            <person name="Shende V.V."/>
            <person name="Wierzbicki I.H."/>
            <person name="Pendleton A.L."/>
            <person name="Watervoot N.F."/>
            <person name="Auber R.P."/>
            <person name="Gonzalez D.J."/>
            <person name="Wisecaver J.H."/>
            <person name="Moore B.S."/>
        </authorList>
    </citation>
    <scope>NUCLEOTIDE SEQUENCE [LARGE SCALE GENOMIC DNA]</scope>
    <source>
        <strain evidence="7 8">12B1</strain>
    </source>
</reference>